<sequence length="113" mass="13153">MEMWKLKNAVMEFSFFGRNVEEIPCFKSSFMTGILSGFGIGMAHFLATSRVKRSADFGFYSFITITLVYWTYCRYKWSKDRFIYRQIQSGLQKAAVLEGTEKDPNQTIKLDEA</sequence>
<evidence type="ECO:0000313" key="11">
    <source>
        <dbReference type="RefSeq" id="XP_022252013.1"/>
    </source>
</evidence>
<reference evidence="11" key="1">
    <citation type="submission" date="2025-08" db="UniProtKB">
        <authorList>
            <consortium name="RefSeq"/>
        </authorList>
    </citation>
    <scope>IDENTIFICATION</scope>
    <source>
        <tissue evidence="11">Muscle</tissue>
    </source>
</reference>
<evidence type="ECO:0000256" key="4">
    <source>
        <dbReference type="ARBA" id="ARBA00022692"/>
    </source>
</evidence>
<dbReference type="GeneID" id="106467493"/>
<dbReference type="Proteomes" id="UP000694941">
    <property type="component" value="Unplaced"/>
</dbReference>
<dbReference type="PANTHER" id="PTHR31586">
    <property type="entry name" value="CYTOCHROME C OXIDASE PROTEIN 20"/>
    <property type="match status" value="1"/>
</dbReference>
<keyword evidence="5" id="KW-0999">Mitochondrion inner membrane</keyword>
<evidence type="ECO:0000256" key="9">
    <source>
        <dbReference type="SAM" id="Phobius"/>
    </source>
</evidence>
<evidence type="ECO:0000256" key="8">
    <source>
        <dbReference type="ARBA" id="ARBA00023136"/>
    </source>
</evidence>
<dbReference type="RefSeq" id="XP_022252013.1">
    <property type="nucleotide sequence ID" value="XM_022396305.1"/>
</dbReference>
<keyword evidence="10" id="KW-1185">Reference proteome</keyword>
<protein>
    <recommendedName>
        <fullName evidence="3">Cytochrome c oxidase assembly protein COX20, mitochondrial</fullName>
    </recommendedName>
</protein>
<dbReference type="InterPro" id="IPR022533">
    <property type="entry name" value="Cox20"/>
</dbReference>
<evidence type="ECO:0000256" key="1">
    <source>
        <dbReference type="ARBA" id="ARBA00004273"/>
    </source>
</evidence>
<evidence type="ECO:0000313" key="10">
    <source>
        <dbReference type="Proteomes" id="UP000694941"/>
    </source>
</evidence>
<evidence type="ECO:0000256" key="2">
    <source>
        <dbReference type="ARBA" id="ARBA00009575"/>
    </source>
</evidence>
<evidence type="ECO:0000256" key="6">
    <source>
        <dbReference type="ARBA" id="ARBA00022989"/>
    </source>
</evidence>
<dbReference type="PRINTS" id="PR02049">
    <property type="entry name" value="PROTEINF36A"/>
</dbReference>
<dbReference type="PANTHER" id="PTHR31586:SF1">
    <property type="entry name" value="CYTOCHROME C OXIDASE ASSEMBLY PROTEIN COX20, MITOCHONDRIAL"/>
    <property type="match status" value="1"/>
</dbReference>
<evidence type="ECO:0000256" key="5">
    <source>
        <dbReference type="ARBA" id="ARBA00022792"/>
    </source>
</evidence>
<name>A0ABM1T807_LIMPO</name>
<feature type="transmembrane region" description="Helical" evidence="9">
    <location>
        <begin position="57"/>
        <end position="75"/>
    </location>
</feature>
<accession>A0ABM1T807</accession>
<comment type="subcellular location">
    <subcellularLocation>
        <location evidence="1">Mitochondrion inner membrane</location>
    </subcellularLocation>
</comment>
<keyword evidence="4 9" id="KW-0812">Transmembrane</keyword>
<keyword evidence="8 9" id="KW-0472">Membrane</keyword>
<feature type="transmembrane region" description="Helical" evidence="9">
    <location>
        <begin position="25"/>
        <end position="45"/>
    </location>
</feature>
<evidence type="ECO:0000256" key="7">
    <source>
        <dbReference type="ARBA" id="ARBA00023128"/>
    </source>
</evidence>
<keyword evidence="6 9" id="KW-1133">Transmembrane helix</keyword>
<comment type="similarity">
    <text evidence="2">Belongs to the COX20 family.</text>
</comment>
<evidence type="ECO:0000256" key="3">
    <source>
        <dbReference type="ARBA" id="ARBA00017689"/>
    </source>
</evidence>
<proteinExistence type="inferred from homology"/>
<gene>
    <name evidence="11" type="primary">LOC106467493</name>
</gene>
<dbReference type="Pfam" id="PF12597">
    <property type="entry name" value="Cox20"/>
    <property type="match status" value="1"/>
</dbReference>
<organism evidence="10 11">
    <name type="scientific">Limulus polyphemus</name>
    <name type="common">Atlantic horseshoe crab</name>
    <dbReference type="NCBI Taxonomy" id="6850"/>
    <lineage>
        <taxon>Eukaryota</taxon>
        <taxon>Metazoa</taxon>
        <taxon>Ecdysozoa</taxon>
        <taxon>Arthropoda</taxon>
        <taxon>Chelicerata</taxon>
        <taxon>Merostomata</taxon>
        <taxon>Xiphosura</taxon>
        <taxon>Limulidae</taxon>
        <taxon>Limulus</taxon>
    </lineage>
</organism>
<keyword evidence="7" id="KW-0496">Mitochondrion</keyword>